<gene>
    <name evidence="2" type="ORF">PVIIG_02716</name>
</gene>
<proteinExistence type="predicted"/>
<protein>
    <recommendedName>
        <fullName evidence="1">Tryptophan/threonine-rich plasmodium antigen C-terminal domain-containing protein</fullName>
    </recommendedName>
</protein>
<name>A0A0J9SE95_PLAVI</name>
<accession>A0A0J9SE95</accession>
<dbReference type="Pfam" id="PF12319">
    <property type="entry name" value="TryThrA_C"/>
    <property type="match status" value="1"/>
</dbReference>
<feature type="domain" description="Tryptophan/threonine-rich plasmodium antigen C-terminal" evidence="1">
    <location>
        <begin position="93"/>
        <end position="307"/>
    </location>
</feature>
<dbReference type="AlphaFoldDB" id="A0A0J9SE95"/>
<evidence type="ECO:0000313" key="2">
    <source>
        <dbReference type="EMBL" id="KMZ81289.1"/>
    </source>
</evidence>
<dbReference type="EMBL" id="KQ234247">
    <property type="protein sequence ID" value="KMZ81289.1"/>
    <property type="molecule type" value="Genomic_DNA"/>
</dbReference>
<sequence length="330" mass="40857">MDPDIYDEYIVLNSSQLPSKKRNTDPKPVVFNKNNIASIISTTFFIISSAIFNLNEFYDTVLEPVEELYLSPFCAIEYMEMPIEQWEEWKENEWKNWKIGLEEDWEAFHDAIQNEKNKWFEGIEKEWENWMKTMEQKLKNFSEHINNTYPSITLKTKYDLDESHWEQLIKSEGKQLMEIEWNNWIYHHESFLNVWCLKAWLKWKNDKIVQWLQKDWKLKEDAYWQNWEKMWRLVGNPTDRTNWLKWRKRNDNQIIEWNLWVTTKEKLYINHKWDKWINWKNDKNILFHEWMECFINKWIGEKKWNMFVSIGEQTSPNRRKTFTAHMDASK</sequence>
<dbReference type="InterPro" id="IPR022089">
    <property type="entry name" value="Plasmodium-antigen_C"/>
</dbReference>
<dbReference type="Proteomes" id="UP000053562">
    <property type="component" value="Unassembled WGS sequence"/>
</dbReference>
<evidence type="ECO:0000259" key="1">
    <source>
        <dbReference type="Pfam" id="PF12319"/>
    </source>
</evidence>
<evidence type="ECO:0000313" key="3">
    <source>
        <dbReference type="Proteomes" id="UP000053562"/>
    </source>
</evidence>
<organism evidence="2 3">
    <name type="scientific">Plasmodium vivax India VII</name>
    <dbReference type="NCBI Taxonomy" id="1077284"/>
    <lineage>
        <taxon>Eukaryota</taxon>
        <taxon>Sar</taxon>
        <taxon>Alveolata</taxon>
        <taxon>Apicomplexa</taxon>
        <taxon>Aconoidasida</taxon>
        <taxon>Haemosporida</taxon>
        <taxon>Plasmodiidae</taxon>
        <taxon>Plasmodium</taxon>
        <taxon>Plasmodium (Plasmodium)</taxon>
    </lineage>
</organism>
<reference evidence="2 3" key="1">
    <citation type="submission" date="2011-08" db="EMBL/GenBank/DDBJ databases">
        <title>The Genome Sequence of Plasmodium vivax India VII.</title>
        <authorList>
            <consortium name="The Broad Institute Genome Sequencing Platform"/>
            <consortium name="The Broad Institute Genome Sequencing Center for Infectious Disease"/>
            <person name="Neafsey D."/>
            <person name="Carlton J."/>
            <person name="Barnwell J."/>
            <person name="Collins W."/>
            <person name="Escalante A."/>
            <person name="Mullikin J."/>
            <person name="Saul A."/>
            <person name="Guigo R."/>
            <person name="Camara F."/>
            <person name="Young S.K."/>
            <person name="Zeng Q."/>
            <person name="Gargeya S."/>
            <person name="Fitzgerald M."/>
            <person name="Haas B."/>
            <person name="Abouelleil A."/>
            <person name="Alvarado L."/>
            <person name="Arachchi H.M."/>
            <person name="Berlin A."/>
            <person name="Brown A."/>
            <person name="Chapman S.B."/>
            <person name="Chen Z."/>
            <person name="Dunbar C."/>
            <person name="Freedman E."/>
            <person name="Gearin G."/>
            <person name="Gellesch M."/>
            <person name="Goldberg J."/>
            <person name="Griggs A."/>
            <person name="Gujja S."/>
            <person name="Heiman D."/>
            <person name="Howarth C."/>
            <person name="Larson L."/>
            <person name="Lui A."/>
            <person name="MacDonald P.J.P."/>
            <person name="Montmayeur A."/>
            <person name="Murphy C."/>
            <person name="Neiman D."/>
            <person name="Pearson M."/>
            <person name="Priest M."/>
            <person name="Roberts A."/>
            <person name="Saif S."/>
            <person name="Shea T."/>
            <person name="Shenoy N."/>
            <person name="Sisk P."/>
            <person name="Stolte C."/>
            <person name="Sykes S."/>
            <person name="Wortman J."/>
            <person name="Nusbaum C."/>
            <person name="Birren B."/>
        </authorList>
    </citation>
    <scope>NUCLEOTIDE SEQUENCE [LARGE SCALE GENOMIC DNA]</scope>
    <source>
        <strain evidence="2 3">India VII</strain>
    </source>
</reference>